<feature type="signal peptide" evidence="2">
    <location>
        <begin position="1"/>
        <end position="21"/>
    </location>
</feature>
<evidence type="ECO:0000313" key="4">
    <source>
        <dbReference type="Proteomes" id="UP000486534"/>
    </source>
</evidence>
<organism evidence="3 4">
    <name type="scientific">Pseudomonas piscis</name>
    <dbReference type="NCBI Taxonomy" id="2614538"/>
    <lineage>
        <taxon>Bacteria</taxon>
        <taxon>Pseudomonadati</taxon>
        <taxon>Pseudomonadota</taxon>
        <taxon>Gammaproteobacteria</taxon>
        <taxon>Pseudomonadales</taxon>
        <taxon>Pseudomonadaceae</taxon>
        <taxon>Pseudomonas</taxon>
    </lineage>
</organism>
<dbReference type="Gene3D" id="1.25.40.10">
    <property type="entry name" value="Tetratricopeptide repeat domain"/>
    <property type="match status" value="1"/>
</dbReference>
<evidence type="ECO:0000256" key="1">
    <source>
        <dbReference type="SAM" id="MobiDB-lite"/>
    </source>
</evidence>
<sequence>MRIALLSSLLLATLCAGQAQASSDDFCAPTWKLYSHRLDGCSNLPFLSPGNDSRVNLRLLMADQGSLALVPRALTKDDLSLGFGPVPFPTYRLRPLDPADEHDGDSAKASQSPAATELNSRLQALGISRDNQKAAGDNFIEGEGSRCRSNSDASALAFVAQLDNPQLSPADRQALAQARIKLLGACSWEANPLDDLLPANLASAPARDLASYLQASVQFYDGHFDDATRGFTSLKDNALPWLAETATYMLARTALNQAQQNALDEWGTVNLKLVDKSALQQAGAGFDAYLKTYPQGLYAVSAQGLIRRVHWLQGDTRALADDYGQQLTRRSDNSDDKRQDDLVAEIDYKLLDNPDADIRVPLLLAVRDLMDMRKDPSSRLTREALTQHKALFSEQPALYDYLQAAFTLFVEQQPATALKQLPTQIPAQLDYLAFSQQTLRGLAMQAQQDWKGATQLWLQLLPLAKQPLQREQLELALAYTYERSGELAKVFAADSPIESAQVRAILLRHVASPELLRQQARQADSLEERNTAYFVLLYKNLTRGRYAAFTEDLHSVNQGLDTSQGKGVLSNDNIGNYLGYIYADGPSLQVFDWNGQGEAGESANYTCPGIAETAASLQKDPKSPASLLCLAEFIRLNNFDQMPLDTKPEAERLGGTPDQFPGSTYSRLDSYRKVIDNPKASRDERAFALYRGIYCYASSGNNRCGGKGVEPEVRKAWFRQLKTKLGDTQWAQSLRYYW</sequence>
<dbReference type="InterPro" id="IPR011990">
    <property type="entry name" value="TPR-like_helical_dom_sf"/>
</dbReference>
<protein>
    <submittedName>
        <fullName evidence="3">Outer membrane assembly lipoprotein YfiO</fullName>
    </submittedName>
</protein>
<feature type="region of interest" description="Disordered" evidence="1">
    <location>
        <begin position="92"/>
        <end position="115"/>
    </location>
</feature>
<comment type="caution">
    <text evidence="3">The sequence shown here is derived from an EMBL/GenBank/DDBJ whole genome shotgun (WGS) entry which is preliminary data.</text>
</comment>
<evidence type="ECO:0000313" key="3">
    <source>
        <dbReference type="EMBL" id="MQA56000.1"/>
    </source>
</evidence>
<gene>
    <name evidence="3" type="ORF">GDH07_22015</name>
</gene>
<keyword evidence="2" id="KW-0732">Signal</keyword>
<dbReference type="EMBL" id="WHUV01000004">
    <property type="protein sequence ID" value="MQA56000.1"/>
    <property type="molecule type" value="Genomic_DNA"/>
</dbReference>
<feature type="compositionally biased region" description="Basic and acidic residues" evidence="1">
    <location>
        <begin position="94"/>
        <end position="106"/>
    </location>
</feature>
<accession>A0A7X1PPY2</accession>
<keyword evidence="3" id="KW-0449">Lipoprotein</keyword>
<evidence type="ECO:0000256" key="2">
    <source>
        <dbReference type="SAM" id="SignalP"/>
    </source>
</evidence>
<name>A0A7X1PPY2_9PSED</name>
<dbReference type="AlphaFoldDB" id="A0A7X1PPY2"/>
<dbReference type="Proteomes" id="UP000486534">
    <property type="component" value="Unassembled WGS sequence"/>
</dbReference>
<proteinExistence type="predicted"/>
<feature type="chain" id="PRO_5031046612" evidence="2">
    <location>
        <begin position="22"/>
        <end position="738"/>
    </location>
</feature>
<dbReference type="RefSeq" id="WP_152898926.1">
    <property type="nucleotide sequence ID" value="NZ_WHUV01000004.1"/>
</dbReference>
<reference evidence="3 4" key="1">
    <citation type="submission" date="2019-10" db="EMBL/GenBank/DDBJ databases">
        <title>Pseudomonas dajingensis sp. nov., isolated from the profound head ulcers of farmed Murray cod (Maccullochella peelii peelii).</title>
        <authorList>
            <person name="Liu Y."/>
        </authorList>
    </citation>
    <scope>NUCLEOTIDE SEQUENCE [LARGE SCALE GENOMIC DNA]</scope>
    <source>
        <strain evidence="3 4">MC042</strain>
    </source>
</reference>